<reference evidence="3 4" key="1">
    <citation type="submission" date="2016-01" db="EMBL/GenBank/DDBJ databases">
        <title>Genome sequencing of Roseivirga spongicola UST030701-084.</title>
        <authorList>
            <person name="Selvaratnam C."/>
            <person name="Thevarajoo S."/>
            <person name="Goh K.M."/>
            <person name="Ee R."/>
            <person name="Chan K.-G."/>
            <person name="Chong C.S."/>
        </authorList>
    </citation>
    <scope>NUCLEOTIDE SEQUENCE [LARGE SCALE GENOMIC DNA]</scope>
    <source>
        <strain evidence="3 4">UST030701-084</strain>
    </source>
</reference>
<dbReference type="AlphaFoldDB" id="A0A150X6A8"/>
<keyword evidence="4" id="KW-1185">Reference proteome</keyword>
<dbReference type="Gene3D" id="3.40.50.12780">
    <property type="entry name" value="N-terminal domain of ligase-like"/>
    <property type="match status" value="1"/>
</dbReference>
<dbReference type="EMBL" id="LRPC01000028">
    <property type="protein sequence ID" value="KYG74248.1"/>
    <property type="molecule type" value="Genomic_DNA"/>
</dbReference>
<sequence length="352" mass="39411">MAVEGTIIINTESYTFSEFTTITLPKGLDWASNTQAFIKDWLKGKLSFTLQTSGSTGKPKNIDILRAQMIASAEATIQHLNIPTGASALLCMNPDMVGGRMMLVRALIGNWQLHILPASSSPIIPNALDFTAMVPLQVLELMKSAEGVSFLNRIDQLIIGGAKVDEDLLDKLQLLKTKVYQTFGMTETVSHIALKRINGDNRVNSYQLIGDNQIKVDEHGRLKVKGTVTKNQWIETNDLVESTENGFHWLGRLDLVVNSGGVKISVEPLEKELSKYFNTSVWVWKVPNEKLGEQLVGLTESQELIDKVNNSYHTLKDEFKKYHLPKRWVLVRKWCFTASGKPDRQETLLANS</sequence>
<dbReference type="PANTHER" id="PTHR43201">
    <property type="entry name" value="ACYL-COA SYNTHETASE"/>
    <property type="match status" value="1"/>
</dbReference>
<dbReference type="GO" id="GO:0031956">
    <property type="term" value="F:medium-chain fatty acid-CoA ligase activity"/>
    <property type="evidence" value="ECO:0007669"/>
    <property type="project" value="TreeGrafter"/>
</dbReference>
<dbReference type="Gene3D" id="3.30.300.30">
    <property type="match status" value="1"/>
</dbReference>
<comment type="caution">
    <text evidence="3">The sequence shown here is derived from an EMBL/GenBank/DDBJ whole genome shotgun (WGS) entry which is preliminary data.</text>
</comment>
<comment type="similarity">
    <text evidence="1">Belongs to the ATP-dependent AMP-binding enzyme family.</text>
</comment>
<feature type="domain" description="AMP-dependent synthetase/ligase" evidence="2">
    <location>
        <begin position="48"/>
        <end position="220"/>
    </location>
</feature>
<evidence type="ECO:0000256" key="1">
    <source>
        <dbReference type="ARBA" id="ARBA00006432"/>
    </source>
</evidence>
<dbReference type="InterPro" id="IPR042099">
    <property type="entry name" value="ANL_N_sf"/>
</dbReference>
<dbReference type="InterPro" id="IPR000873">
    <property type="entry name" value="AMP-dep_synth/lig_dom"/>
</dbReference>
<dbReference type="GO" id="GO:0006631">
    <property type="term" value="P:fatty acid metabolic process"/>
    <property type="evidence" value="ECO:0007669"/>
    <property type="project" value="TreeGrafter"/>
</dbReference>
<dbReference type="SUPFAM" id="SSF56801">
    <property type="entry name" value="Acetyl-CoA synthetase-like"/>
    <property type="match status" value="1"/>
</dbReference>
<name>A0A150X6A8_9BACT</name>
<evidence type="ECO:0000259" key="2">
    <source>
        <dbReference type="Pfam" id="PF00501"/>
    </source>
</evidence>
<proteinExistence type="inferred from homology"/>
<accession>A0A150X6A8</accession>
<gene>
    <name evidence="3" type="ORF">AWW68_16505</name>
</gene>
<evidence type="ECO:0000313" key="4">
    <source>
        <dbReference type="Proteomes" id="UP000075606"/>
    </source>
</evidence>
<dbReference type="InterPro" id="IPR045851">
    <property type="entry name" value="AMP-bd_C_sf"/>
</dbReference>
<organism evidence="3 4">
    <name type="scientific">Roseivirga spongicola</name>
    <dbReference type="NCBI Taxonomy" id="333140"/>
    <lineage>
        <taxon>Bacteria</taxon>
        <taxon>Pseudomonadati</taxon>
        <taxon>Bacteroidota</taxon>
        <taxon>Cytophagia</taxon>
        <taxon>Cytophagales</taxon>
        <taxon>Roseivirgaceae</taxon>
        <taxon>Roseivirga</taxon>
    </lineage>
</organism>
<dbReference type="Proteomes" id="UP000075606">
    <property type="component" value="Unassembled WGS sequence"/>
</dbReference>
<dbReference type="Pfam" id="PF00501">
    <property type="entry name" value="AMP-binding"/>
    <property type="match status" value="1"/>
</dbReference>
<dbReference type="STRING" id="333140.AWW68_16505"/>
<dbReference type="PANTHER" id="PTHR43201:SF8">
    <property type="entry name" value="ACYL-COA SYNTHETASE FAMILY MEMBER 3"/>
    <property type="match status" value="1"/>
</dbReference>
<protein>
    <recommendedName>
        <fullName evidence="2">AMP-dependent synthetase/ligase domain-containing protein</fullName>
    </recommendedName>
</protein>
<evidence type="ECO:0000313" key="3">
    <source>
        <dbReference type="EMBL" id="KYG74248.1"/>
    </source>
</evidence>